<dbReference type="EMBL" id="CACRXK020000706">
    <property type="protein sequence ID" value="CAB3984187.1"/>
    <property type="molecule type" value="Genomic_DNA"/>
</dbReference>
<protein>
    <submittedName>
        <fullName evidence="1">Uncharacterized protein</fullName>
    </submittedName>
</protein>
<gene>
    <name evidence="1" type="ORF">PACLA_8A017846</name>
</gene>
<evidence type="ECO:0000313" key="2">
    <source>
        <dbReference type="Proteomes" id="UP001152795"/>
    </source>
</evidence>
<comment type="caution">
    <text evidence="1">The sequence shown here is derived from an EMBL/GenBank/DDBJ whole genome shotgun (WGS) entry which is preliminary data.</text>
</comment>
<organism evidence="1 2">
    <name type="scientific">Paramuricea clavata</name>
    <name type="common">Red gorgonian</name>
    <name type="synonym">Violescent sea-whip</name>
    <dbReference type="NCBI Taxonomy" id="317549"/>
    <lineage>
        <taxon>Eukaryota</taxon>
        <taxon>Metazoa</taxon>
        <taxon>Cnidaria</taxon>
        <taxon>Anthozoa</taxon>
        <taxon>Octocorallia</taxon>
        <taxon>Malacalcyonacea</taxon>
        <taxon>Plexauridae</taxon>
        <taxon>Paramuricea</taxon>
    </lineage>
</organism>
<accession>A0A7D9HJH7</accession>
<proteinExistence type="predicted"/>
<dbReference type="AlphaFoldDB" id="A0A7D9HJH7"/>
<sequence>MPTADNEILHQRSLTKEEITFPKIALTDTGSLEINILAGVWNENTANAHCHEEFQLEKYAHSFLSSPDHVNEFEETCEPAIETDFPNKKQKMNFEQSYELWLRHGCLNGEIGESVEQYETEFDEHPRTKIRSATTFEHDNQGDTLKYSEESLVHARYLTTQIVPDMYNAQDQSQAQPMKDSSRAVPSGADDVIMDSTNTSLQYSRQSHKTFEAVKEESCITPVSYDQGLPSQTAILARQGRRKLRVGLSKSTRVKPLHPYWSKDRIKESGPIS</sequence>
<evidence type="ECO:0000313" key="1">
    <source>
        <dbReference type="EMBL" id="CAB3984187.1"/>
    </source>
</evidence>
<dbReference type="Proteomes" id="UP001152795">
    <property type="component" value="Unassembled WGS sequence"/>
</dbReference>
<reference evidence="1" key="1">
    <citation type="submission" date="2020-04" db="EMBL/GenBank/DDBJ databases">
        <authorList>
            <person name="Alioto T."/>
            <person name="Alioto T."/>
            <person name="Gomez Garrido J."/>
        </authorList>
    </citation>
    <scope>NUCLEOTIDE SEQUENCE</scope>
    <source>
        <strain evidence="1">A484AB</strain>
    </source>
</reference>
<keyword evidence="2" id="KW-1185">Reference proteome</keyword>
<name>A0A7D9HJH7_PARCT</name>